<dbReference type="PROSITE" id="PS00108">
    <property type="entry name" value="PROTEIN_KINASE_ST"/>
    <property type="match status" value="1"/>
</dbReference>
<dbReference type="GO" id="GO:0004672">
    <property type="term" value="F:protein kinase activity"/>
    <property type="evidence" value="ECO:0007669"/>
    <property type="project" value="InterPro"/>
</dbReference>
<comment type="caution">
    <text evidence="5">The sequence shown here is derived from an EMBL/GenBank/DDBJ whole genome shotgun (WGS) entry which is preliminary data.</text>
</comment>
<dbReference type="Pfam" id="PF00069">
    <property type="entry name" value="Pkinase"/>
    <property type="match status" value="1"/>
</dbReference>
<dbReference type="OrthoDB" id="10252171at2759"/>
<dbReference type="InterPro" id="IPR008271">
    <property type="entry name" value="Ser/Thr_kinase_AS"/>
</dbReference>
<reference evidence="5 6" key="1">
    <citation type="submission" date="2015-10" db="EMBL/GenBank/DDBJ databases">
        <title>Genome sequencing of Penicillium freii.</title>
        <authorList>
            <person name="Nguyen H.D."/>
            <person name="Visagie C.M."/>
            <person name="Seifert K.A."/>
        </authorList>
    </citation>
    <scope>NUCLEOTIDE SEQUENCE [LARGE SCALE GENOMIC DNA]</scope>
    <source>
        <strain evidence="5 6">DAOM 242723</strain>
    </source>
</reference>
<dbReference type="SUPFAM" id="SSF82171">
    <property type="entry name" value="DPP6 N-terminal domain-like"/>
    <property type="match status" value="1"/>
</dbReference>
<dbReference type="PROSITE" id="PS00678">
    <property type="entry name" value="WD_REPEATS_1"/>
    <property type="match status" value="2"/>
</dbReference>
<dbReference type="AlphaFoldDB" id="A0A101MKW3"/>
<dbReference type="PROSITE" id="PS50011">
    <property type="entry name" value="PROTEIN_KINASE_DOM"/>
    <property type="match status" value="1"/>
</dbReference>
<evidence type="ECO:0000313" key="6">
    <source>
        <dbReference type="Proteomes" id="UP000055045"/>
    </source>
</evidence>
<feature type="repeat" description="WD" evidence="3">
    <location>
        <begin position="674"/>
        <end position="715"/>
    </location>
</feature>
<dbReference type="CDD" id="cd00200">
    <property type="entry name" value="WD40"/>
    <property type="match status" value="1"/>
</dbReference>
<dbReference type="InterPro" id="IPR011009">
    <property type="entry name" value="Kinase-like_dom_sf"/>
</dbReference>
<organism evidence="5 6">
    <name type="scientific">Penicillium freii</name>
    <dbReference type="NCBI Taxonomy" id="48697"/>
    <lineage>
        <taxon>Eukaryota</taxon>
        <taxon>Fungi</taxon>
        <taxon>Dikarya</taxon>
        <taxon>Ascomycota</taxon>
        <taxon>Pezizomycotina</taxon>
        <taxon>Eurotiomycetes</taxon>
        <taxon>Eurotiomycetidae</taxon>
        <taxon>Eurotiales</taxon>
        <taxon>Aspergillaceae</taxon>
        <taxon>Penicillium</taxon>
    </lineage>
</organism>
<accession>A0A101MKW3</accession>
<dbReference type="InterPro" id="IPR020472">
    <property type="entry name" value="WD40_PAC1"/>
</dbReference>
<dbReference type="InterPro" id="IPR000719">
    <property type="entry name" value="Prot_kinase_dom"/>
</dbReference>
<evidence type="ECO:0000256" key="2">
    <source>
        <dbReference type="ARBA" id="ARBA00022737"/>
    </source>
</evidence>
<dbReference type="PANTHER" id="PTHR19879">
    <property type="entry name" value="TRANSCRIPTION INITIATION FACTOR TFIID"/>
    <property type="match status" value="1"/>
</dbReference>
<proteinExistence type="predicted"/>
<dbReference type="PRINTS" id="PR00320">
    <property type="entry name" value="GPROTEINBRPT"/>
</dbReference>
<dbReference type="Gene3D" id="2.130.10.10">
    <property type="entry name" value="YVTN repeat-like/Quinoprotein amine dehydrogenase"/>
    <property type="match status" value="3"/>
</dbReference>
<dbReference type="InterPro" id="IPR019775">
    <property type="entry name" value="WD40_repeat_CS"/>
</dbReference>
<dbReference type="PANTHER" id="PTHR19879:SF9">
    <property type="entry name" value="TRANSCRIPTION INITIATION FACTOR TFIID SUBUNIT 5"/>
    <property type="match status" value="1"/>
</dbReference>
<dbReference type="PROSITE" id="PS50294">
    <property type="entry name" value="WD_REPEATS_REGION"/>
    <property type="match status" value="5"/>
</dbReference>
<dbReference type="SMART" id="SM00320">
    <property type="entry name" value="WD40"/>
    <property type="match status" value="7"/>
</dbReference>
<keyword evidence="6" id="KW-1185">Reference proteome</keyword>
<evidence type="ECO:0000256" key="3">
    <source>
        <dbReference type="PROSITE-ProRule" id="PRU00221"/>
    </source>
</evidence>
<dbReference type="SUPFAM" id="SSF50978">
    <property type="entry name" value="WD40 repeat-like"/>
    <property type="match status" value="1"/>
</dbReference>
<feature type="domain" description="Protein kinase" evidence="4">
    <location>
        <begin position="46"/>
        <end position="309"/>
    </location>
</feature>
<dbReference type="Proteomes" id="UP000055045">
    <property type="component" value="Unassembled WGS sequence"/>
</dbReference>
<feature type="repeat" description="WD" evidence="3">
    <location>
        <begin position="767"/>
        <end position="791"/>
    </location>
</feature>
<dbReference type="Gene3D" id="1.10.510.10">
    <property type="entry name" value="Transferase(Phosphotransferase) domain 1"/>
    <property type="match status" value="1"/>
</dbReference>
<evidence type="ECO:0000259" key="4">
    <source>
        <dbReference type="PROSITE" id="PS50011"/>
    </source>
</evidence>
<dbReference type="STRING" id="48697.A0A101MKW3"/>
<evidence type="ECO:0000313" key="5">
    <source>
        <dbReference type="EMBL" id="KUM62457.1"/>
    </source>
</evidence>
<keyword evidence="2" id="KW-0677">Repeat</keyword>
<dbReference type="GO" id="GO:0005524">
    <property type="term" value="F:ATP binding"/>
    <property type="evidence" value="ECO:0007669"/>
    <property type="project" value="InterPro"/>
</dbReference>
<keyword evidence="1 3" id="KW-0853">WD repeat</keyword>
<dbReference type="SMART" id="SM00220">
    <property type="entry name" value="S_TKc"/>
    <property type="match status" value="1"/>
</dbReference>
<sequence length="791" mass="87795">MSSLPSWVLDSELETQFTSDEYETVHTYYGPESLFQGRPIKRLEHWRREKKIGAGGFGEVWLERCTKGRTSGYDVRATKQMKLRHQVNYSRELEAIVKFSHPKYERCFVKSFGWYQNQSTLFIAMECLEQGDLQDYLLNNQPLSEFEAQTIMSQILEGLDLMHKNGFAHRDLKPNNILLKSCPPSDWWVKIADFGISKRIENVQGNSTTLKGTLGYIAPELHGFTQAGSPYAVDIWAAGEILFRMLTKQPTFMNLGLLLNYVRDPKQFPSHQMVASKISQPGVEIILCLLNPTPDSRLSAKDALQHNWMNLSLPCHHSSAILACKDPHNVASIDSMTEEFATWNTITTVSTKRSGTSPVQTFRSETVRHPPVQTSRSDSVGRLVAHYELNNESGGEFHVLFSPDSKLLAWNIPHAGWNIPHAGPTGAYNHSSFVPGNKVRLWDVATGKVLNTLEGHSKPVNCLAFSPDGKLVASGSSDTTVKLWDITTSKVRSTLECHSASVYHLLFSPDGKIVASEAEDMTVRVWDVATGNLCNTLECYYQPVGGLNSLAYAKHPSFRSRHETSKLWGAVTGEAHKKLKGHRSDIYSLRFSPDSRTVASRSMEQTIRLSDVSTGATYAELKDYLGTVACVIFSPDSKLVASSSGNVQAFFGNVPTDNIVRIWDVATGAVLRTFEGHLGLVLCLAFSPDGRLVASGSHDKTVKLWDVTTGALLYTLTANHSDRSAVVSVNFSPDGKLLAATTFWESKAMAWDVEMGTPRNAFEASDLAFSPDGKVMMSASSDGKVWLWDYR</sequence>
<dbReference type="PROSITE" id="PS50082">
    <property type="entry name" value="WD_REPEATS_2"/>
    <property type="match status" value="5"/>
</dbReference>
<dbReference type="InterPro" id="IPR001680">
    <property type="entry name" value="WD40_rpt"/>
</dbReference>
<dbReference type="Pfam" id="PF00400">
    <property type="entry name" value="WD40"/>
    <property type="match status" value="7"/>
</dbReference>
<feature type="repeat" description="WD" evidence="3">
    <location>
        <begin position="453"/>
        <end position="494"/>
    </location>
</feature>
<name>A0A101MKW3_PENFR</name>
<protein>
    <recommendedName>
        <fullName evidence="4">Protein kinase domain-containing protein</fullName>
    </recommendedName>
</protein>
<gene>
    <name evidence="5" type="ORF">ACN42_g4652</name>
</gene>
<dbReference type="SUPFAM" id="SSF56112">
    <property type="entry name" value="Protein kinase-like (PK-like)"/>
    <property type="match status" value="1"/>
</dbReference>
<dbReference type="EMBL" id="LLXE01000100">
    <property type="protein sequence ID" value="KUM62457.1"/>
    <property type="molecule type" value="Genomic_DNA"/>
</dbReference>
<dbReference type="InterPro" id="IPR015943">
    <property type="entry name" value="WD40/YVTN_repeat-like_dom_sf"/>
</dbReference>
<feature type="repeat" description="WD" evidence="3">
    <location>
        <begin position="495"/>
        <end position="536"/>
    </location>
</feature>
<dbReference type="InterPro" id="IPR036322">
    <property type="entry name" value="WD40_repeat_dom_sf"/>
</dbReference>
<feature type="repeat" description="WD" evidence="3">
    <location>
        <begin position="579"/>
        <end position="620"/>
    </location>
</feature>
<evidence type="ECO:0000256" key="1">
    <source>
        <dbReference type="ARBA" id="ARBA00022574"/>
    </source>
</evidence>